<sequence>MSHTAHHTAEAVALAAAALKGTDVSYPLFSLHALQMRPSPGVEWVDCPARLFLQERAGAWIVALCGTTSRLFHTSTYDQYSFKLDEQEFVDRFELLAYFQNQRQQILALLDQTGAIKLGQHGELETVTPELGQALSLDQMQRAVSGVIDIHSWAGEHQAHALTDTSLVIHTDGKYTGSPINALATCLWFLVYPLGVYSSGGYGKPDFVVGDVLLVRDTLLR</sequence>
<name>A0ABS0L4M9_9BACT</name>
<gene>
    <name evidence="1" type="ORF">I5L79_16290</name>
</gene>
<organism evidence="1 2">
    <name type="scientific">Hymenobacter guriensis</name>
    <dbReference type="NCBI Taxonomy" id="2793065"/>
    <lineage>
        <taxon>Bacteria</taxon>
        <taxon>Pseudomonadati</taxon>
        <taxon>Bacteroidota</taxon>
        <taxon>Cytophagia</taxon>
        <taxon>Cytophagales</taxon>
        <taxon>Hymenobacteraceae</taxon>
        <taxon>Hymenobacter</taxon>
    </lineage>
</organism>
<accession>A0ABS0L4M9</accession>
<proteinExistence type="predicted"/>
<protein>
    <submittedName>
        <fullName evidence="1">Uncharacterized protein</fullName>
    </submittedName>
</protein>
<dbReference type="RefSeq" id="WP_196956132.1">
    <property type="nucleotide sequence ID" value="NZ_JADWYK010000010.1"/>
</dbReference>
<evidence type="ECO:0000313" key="2">
    <source>
        <dbReference type="Proteomes" id="UP000601099"/>
    </source>
</evidence>
<dbReference type="EMBL" id="JADWYK010000010">
    <property type="protein sequence ID" value="MBG8555113.1"/>
    <property type="molecule type" value="Genomic_DNA"/>
</dbReference>
<reference evidence="1 2" key="1">
    <citation type="submission" date="2020-11" db="EMBL/GenBank/DDBJ databases">
        <title>Hymenobacter sp.</title>
        <authorList>
            <person name="Kim M.K."/>
        </authorList>
    </citation>
    <scope>NUCLEOTIDE SEQUENCE [LARGE SCALE GENOMIC DNA]</scope>
    <source>
        <strain evidence="1 2">BT594</strain>
    </source>
</reference>
<dbReference type="Proteomes" id="UP000601099">
    <property type="component" value="Unassembled WGS sequence"/>
</dbReference>
<comment type="caution">
    <text evidence="1">The sequence shown here is derived from an EMBL/GenBank/DDBJ whole genome shotgun (WGS) entry which is preliminary data.</text>
</comment>
<evidence type="ECO:0000313" key="1">
    <source>
        <dbReference type="EMBL" id="MBG8555113.1"/>
    </source>
</evidence>
<keyword evidence="2" id="KW-1185">Reference proteome</keyword>